<feature type="zinc finger region" description="C3H1-type" evidence="6">
    <location>
        <begin position="230"/>
        <end position="256"/>
    </location>
</feature>
<dbReference type="PROSITE" id="PS50103">
    <property type="entry name" value="ZF_C3H1"/>
    <property type="match status" value="4"/>
</dbReference>
<dbReference type="GO" id="GO:0008270">
    <property type="term" value="F:zinc ion binding"/>
    <property type="evidence" value="ECO:0007669"/>
    <property type="project" value="UniProtKB-KW"/>
</dbReference>
<dbReference type="GO" id="GO:0003723">
    <property type="term" value="F:RNA binding"/>
    <property type="evidence" value="ECO:0007669"/>
    <property type="project" value="TreeGrafter"/>
</dbReference>
<accession>A0A8C4Q920</accession>
<feature type="domain" description="C3H1-type" evidence="7">
    <location>
        <begin position="42"/>
        <end position="68"/>
    </location>
</feature>
<keyword evidence="9" id="KW-1185">Reference proteome</keyword>
<reference evidence="8" key="1">
    <citation type="submission" date="2025-05" db="UniProtKB">
        <authorList>
            <consortium name="Ensembl"/>
        </authorList>
    </citation>
    <scope>IDENTIFICATION</scope>
</reference>
<keyword evidence="4 6" id="KW-0862">Zinc</keyword>
<dbReference type="GeneTree" id="ENSGT00950000182897"/>
<dbReference type="Ensembl" id="ENSEBUT00000012004.1">
    <property type="protein sequence ID" value="ENSEBUP00000011435.1"/>
    <property type="gene ID" value="ENSEBUG00000007334.1"/>
</dbReference>
<dbReference type="GO" id="GO:0005654">
    <property type="term" value="C:nucleoplasm"/>
    <property type="evidence" value="ECO:0007669"/>
    <property type="project" value="TreeGrafter"/>
</dbReference>
<evidence type="ECO:0000256" key="2">
    <source>
        <dbReference type="ARBA" id="ARBA00022737"/>
    </source>
</evidence>
<dbReference type="AlphaFoldDB" id="A0A8C4Q920"/>
<protein>
    <recommendedName>
        <fullName evidence="7">C3H1-type domain-containing protein</fullName>
    </recommendedName>
</protein>
<feature type="zinc finger region" description="C3H1-type" evidence="6">
    <location>
        <begin position="194"/>
        <end position="222"/>
    </location>
</feature>
<evidence type="ECO:0000256" key="6">
    <source>
        <dbReference type="PROSITE-ProRule" id="PRU00723"/>
    </source>
</evidence>
<feature type="zinc finger region" description="C3H1-type" evidence="6">
    <location>
        <begin position="42"/>
        <end position="68"/>
    </location>
</feature>
<dbReference type="FunFam" id="3.30.1370.210:FF:000004">
    <property type="entry name" value="Muscleblind like splicing regulator 1"/>
    <property type="match status" value="1"/>
</dbReference>
<dbReference type="GO" id="GO:0005737">
    <property type="term" value="C:cytoplasm"/>
    <property type="evidence" value="ECO:0007669"/>
    <property type="project" value="TreeGrafter"/>
</dbReference>
<dbReference type="InterPro" id="IPR054429">
    <property type="entry name" value="Znf-CCCH_Muscleblind-like"/>
</dbReference>
<comment type="similarity">
    <text evidence="5">Belongs to the muscleblind family.</text>
</comment>
<evidence type="ECO:0000256" key="3">
    <source>
        <dbReference type="ARBA" id="ARBA00022771"/>
    </source>
</evidence>
<name>A0A8C4Q920_EPTBU</name>
<dbReference type="Pfam" id="PF22628">
    <property type="entry name" value="zf-CCCH_10"/>
    <property type="match status" value="2"/>
</dbReference>
<feature type="domain" description="C3H1-type" evidence="7">
    <location>
        <begin position="230"/>
        <end position="256"/>
    </location>
</feature>
<evidence type="ECO:0000313" key="9">
    <source>
        <dbReference type="Proteomes" id="UP000694388"/>
    </source>
</evidence>
<sequence>MALRDTRWLTLEVCREYQRGTCSRMDTECKFAHPPKSCQVENGRVVACFDSIKGRCARENCKYLHPPPHLKTQLEINGRNNLIQQKNASAIAHQMQIAAATGFMPNVSIPAVPMFSMSSGIPAAQSTTSSSQFNHYLSAVSPGIGILHPSDLQLGSTVLMPGAGGMAGSIHPCLGSTPASASGSSSSGHKLLRSDRLEVCREFQRGCCGRGETECRFAHPADSVVVDSSDNTVTVCMDHMRGRCARDHCKYFHPPSHLQAKIKAGPGGGQAAATIAMGLPAGFLTTLPKRPTLDKANGATLGFSSSMLQYQQALASMQLQHQFLSPVHRMFLTPLLSWLPSCTPVDPGRHRDSIAAHGCHSPSSPASSPDLIEYFNIDHVLSICNNLLFLSLVSCSASVSVRHSLFDLVVLNLLSTLSSNSIPYGSSGRVFMKGSVCLLGSLLRASKAPMCMVVQQGELLCLESTIAFTKAEVTFALRRGYGGRTPSELTETCGSRRVSDVASGWPYAVWLYFTGRKVAVEL</sequence>
<dbReference type="GO" id="GO:0043484">
    <property type="term" value="P:regulation of RNA splicing"/>
    <property type="evidence" value="ECO:0007669"/>
    <property type="project" value="TreeGrafter"/>
</dbReference>
<feature type="domain" description="C3H1-type" evidence="7">
    <location>
        <begin position="194"/>
        <end position="222"/>
    </location>
</feature>
<keyword evidence="1 6" id="KW-0479">Metal-binding</keyword>
<dbReference type="PANTHER" id="PTHR12675">
    <property type="entry name" value="MUSCLEBLIND-LIKE PROTEIN"/>
    <property type="match status" value="1"/>
</dbReference>
<dbReference type="Gene3D" id="3.30.1370.210">
    <property type="match status" value="2"/>
</dbReference>
<evidence type="ECO:0000256" key="5">
    <source>
        <dbReference type="ARBA" id="ARBA00038226"/>
    </source>
</evidence>
<proteinExistence type="inferred from homology"/>
<feature type="zinc finger region" description="C3H1-type" evidence="6">
    <location>
        <begin position="8"/>
        <end position="36"/>
    </location>
</feature>
<feature type="domain" description="C3H1-type" evidence="7">
    <location>
        <begin position="8"/>
        <end position="36"/>
    </location>
</feature>
<dbReference type="InterPro" id="IPR000571">
    <property type="entry name" value="Znf_CCCH"/>
</dbReference>
<dbReference type="SMART" id="SM00356">
    <property type="entry name" value="ZnF_C3H1"/>
    <property type="match status" value="4"/>
</dbReference>
<keyword evidence="2" id="KW-0677">Repeat</keyword>
<evidence type="ECO:0000313" key="8">
    <source>
        <dbReference type="Ensembl" id="ENSEBUP00000011435.1"/>
    </source>
</evidence>
<organism evidence="8 9">
    <name type="scientific">Eptatretus burgeri</name>
    <name type="common">Inshore hagfish</name>
    <dbReference type="NCBI Taxonomy" id="7764"/>
    <lineage>
        <taxon>Eukaryota</taxon>
        <taxon>Metazoa</taxon>
        <taxon>Chordata</taxon>
        <taxon>Craniata</taxon>
        <taxon>Vertebrata</taxon>
        <taxon>Cyclostomata</taxon>
        <taxon>Myxini</taxon>
        <taxon>Myxiniformes</taxon>
        <taxon>Myxinidae</taxon>
        <taxon>Eptatretinae</taxon>
        <taxon>Eptatretus</taxon>
    </lineage>
</organism>
<dbReference type="Ensembl" id="ENSEBUT00000012066.1">
    <property type="protein sequence ID" value="ENSEBUP00000011496.1"/>
    <property type="gene ID" value="ENSEBUG00000007334.1"/>
</dbReference>
<evidence type="ECO:0000256" key="1">
    <source>
        <dbReference type="ARBA" id="ARBA00022723"/>
    </source>
</evidence>
<dbReference type="Proteomes" id="UP000694388">
    <property type="component" value="Unplaced"/>
</dbReference>
<evidence type="ECO:0000259" key="7">
    <source>
        <dbReference type="PROSITE" id="PS50103"/>
    </source>
</evidence>
<dbReference type="PANTHER" id="PTHR12675:SF12">
    <property type="entry name" value="PROTEIN MUSCLEBLIND"/>
    <property type="match status" value="1"/>
</dbReference>
<evidence type="ECO:0000256" key="4">
    <source>
        <dbReference type="ARBA" id="ARBA00022833"/>
    </source>
</evidence>
<keyword evidence="3 6" id="KW-0863">Zinc-finger</keyword>